<evidence type="ECO:0000256" key="8">
    <source>
        <dbReference type="ARBA" id="ARBA00023163"/>
    </source>
</evidence>
<protein>
    <recommendedName>
        <fullName evidence="11">NF-X1-type domain-containing protein</fullName>
    </recommendedName>
</protein>
<dbReference type="GO" id="GO:0005634">
    <property type="term" value="C:nucleus"/>
    <property type="evidence" value="ECO:0007669"/>
    <property type="project" value="UniProtKB-SubCell"/>
</dbReference>
<comment type="caution">
    <text evidence="12">The sequence shown here is derived from an EMBL/GenBank/DDBJ whole genome shotgun (WGS) entry which is preliminary data.</text>
</comment>
<dbReference type="PANTHER" id="PTHR12360">
    <property type="entry name" value="NUCLEAR TRANSCRIPTION FACTOR, X-BOX BINDING 1 NFX1"/>
    <property type="match status" value="1"/>
</dbReference>
<keyword evidence="8" id="KW-0804">Transcription</keyword>
<evidence type="ECO:0000256" key="3">
    <source>
        <dbReference type="ARBA" id="ARBA00022723"/>
    </source>
</evidence>
<dbReference type="OrthoDB" id="6512771at2759"/>
<dbReference type="CDD" id="cd06008">
    <property type="entry name" value="NF-X1-zinc-finger"/>
    <property type="match status" value="3"/>
</dbReference>
<evidence type="ECO:0000256" key="1">
    <source>
        <dbReference type="ARBA" id="ARBA00004123"/>
    </source>
</evidence>
<keyword evidence="4" id="KW-0677">Repeat</keyword>
<keyword evidence="5" id="KW-0863">Zinc-finger</keyword>
<dbReference type="GO" id="GO:0000977">
    <property type="term" value="F:RNA polymerase II transcription regulatory region sequence-specific DNA binding"/>
    <property type="evidence" value="ECO:0007669"/>
    <property type="project" value="TreeGrafter"/>
</dbReference>
<gene>
    <name evidence="12" type="ORF">CVT26_009838</name>
</gene>
<dbReference type="EMBL" id="NHYE01003956">
    <property type="protein sequence ID" value="PPQ87085.1"/>
    <property type="molecule type" value="Genomic_DNA"/>
</dbReference>
<evidence type="ECO:0000256" key="4">
    <source>
        <dbReference type="ARBA" id="ARBA00022737"/>
    </source>
</evidence>
<keyword evidence="13" id="KW-1185">Reference proteome</keyword>
<keyword evidence="3" id="KW-0479">Metal-binding</keyword>
<comment type="subcellular location">
    <subcellularLocation>
        <location evidence="1">Nucleus</location>
    </subcellularLocation>
</comment>
<accession>A0A409X8L0</accession>
<keyword evidence="9" id="KW-0539">Nucleus</keyword>
<dbReference type="GO" id="GO:0000981">
    <property type="term" value="F:DNA-binding transcription factor activity, RNA polymerase II-specific"/>
    <property type="evidence" value="ECO:0007669"/>
    <property type="project" value="TreeGrafter"/>
</dbReference>
<comment type="similarity">
    <text evidence="2">Belongs to the NFX1 family.</text>
</comment>
<feature type="compositionally biased region" description="Low complexity" evidence="10">
    <location>
        <begin position="413"/>
        <end position="424"/>
    </location>
</feature>
<dbReference type="GO" id="GO:0008270">
    <property type="term" value="F:zinc ion binding"/>
    <property type="evidence" value="ECO:0007669"/>
    <property type="project" value="UniProtKB-KW"/>
</dbReference>
<organism evidence="12 13">
    <name type="scientific">Gymnopilus dilepis</name>
    <dbReference type="NCBI Taxonomy" id="231916"/>
    <lineage>
        <taxon>Eukaryota</taxon>
        <taxon>Fungi</taxon>
        <taxon>Dikarya</taxon>
        <taxon>Basidiomycota</taxon>
        <taxon>Agaricomycotina</taxon>
        <taxon>Agaricomycetes</taxon>
        <taxon>Agaricomycetidae</taxon>
        <taxon>Agaricales</taxon>
        <taxon>Agaricineae</taxon>
        <taxon>Hymenogastraceae</taxon>
        <taxon>Gymnopilus</taxon>
    </lineage>
</organism>
<keyword evidence="7" id="KW-0805">Transcription regulation</keyword>
<evidence type="ECO:0000259" key="11">
    <source>
        <dbReference type="SMART" id="SM00438"/>
    </source>
</evidence>
<sequence>PAPCPRSPERVTHCPCGRCAIAPPNATNKEKDANTNSNEKYTFPPRLTCTDPIPTCTSPCSKPHLNLDTGTGCGHECEEKCHEGPCPPCRVRIVRPCRCGSTTRTLVCWEVTAGNEKEGGGKEGGEKEILCDKPCMALRACGRHQCRRVCCPLASLAHVQSSKKGKRKVTEDAQGLGLAAGIGIGEEEGGLHECDLVCGKMLSCGLHRCERRDHKGGCGRCLRSSFEELICPCGRTIYEPPIPCGTRMECHYPCSFPPPSCGHPAVPHECHYAEGEPGGRSCPPCPHLTTKRCACGKKDVGNVRCSLEAEKVSCGTVCGKLLACGFHPCPRPCHTAPCGPCVAPCGKMRKGCLAAGLQHPCTLPCHAPSACPETEPCRALVVLSCGCGRLRQSVACGRSVSSSGNSIGGGDPTASTSTTGGVSANPQAPKCNNDCALAKRNARLAEALGINPELRERERERAEREGAGGMYSEELVSFARANAKFVGVVERAFV</sequence>
<feature type="domain" description="NF-X1-type" evidence="11">
    <location>
        <begin position="345"/>
        <end position="379"/>
    </location>
</feature>
<dbReference type="Pfam" id="PF01422">
    <property type="entry name" value="zf-NF-X1"/>
    <property type="match status" value="5"/>
</dbReference>
<dbReference type="STRING" id="231916.A0A409X8L0"/>
<dbReference type="AlphaFoldDB" id="A0A409X8L0"/>
<evidence type="ECO:0000256" key="7">
    <source>
        <dbReference type="ARBA" id="ARBA00023015"/>
    </source>
</evidence>
<dbReference type="InterPro" id="IPR034078">
    <property type="entry name" value="NFX1_fam"/>
</dbReference>
<dbReference type="PANTHER" id="PTHR12360:SF12">
    <property type="entry name" value="TRANSCRIPTIONAL REPRESSOR NF-X1"/>
    <property type="match status" value="1"/>
</dbReference>
<evidence type="ECO:0000256" key="6">
    <source>
        <dbReference type="ARBA" id="ARBA00022833"/>
    </source>
</evidence>
<feature type="domain" description="NF-X1-type" evidence="11">
    <location>
        <begin position="73"/>
        <end position="91"/>
    </location>
</feature>
<feature type="domain" description="NF-X1-type" evidence="11">
    <location>
        <begin position="324"/>
        <end position="343"/>
    </location>
</feature>
<feature type="non-terminal residue" evidence="12">
    <location>
        <position position="494"/>
    </location>
</feature>
<dbReference type="Proteomes" id="UP000284706">
    <property type="component" value="Unassembled WGS sequence"/>
</dbReference>
<proteinExistence type="inferred from homology"/>
<evidence type="ECO:0000256" key="9">
    <source>
        <dbReference type="ARBA" id="ARBA00023242"/>
    </source>
</evidence>
<dbReference type="InterPro" id="IPR000967">
    <property type="entry name" value="Znf_NFX1"/>
</dbReference>
<dbReference type="InParanoid" id="A0A409X8L0"/>
<name>A0A409X8L0_9AGAR</name>
<evidence type="ECO:0000256" key="5">
    <source>
        <dbReference type="ARBA" id="ARBA00022771"/>
    </source>
</evidence>
<feature type="region of interest" description="Disordered" evidence="10">
    <location>
        <begin position="398"/>
        <end position="425"/>
    </location>
</feature>
<keyword evidence="6" id="KW-0862">Zinc</keyword>
<feature type="non-terminal residue" evidence="12">
    <location>
        <position position="1"/>
    </location>
</feature>
<dbReference type="GO" id="GO:0000122">
    <property type="term" value="P:negative regulation of transcription by RNA polymerase II"/>
    <property type="evidence" value="ECO:0007669"/>
    <property type="project" value="TreeGrafter"/>
</dbReference>
<dbReference type="SMART" id="SM00438">
    <property type="entry name" value="ZnF_NFX"/>
    <property type="match status" value="4"/>
</dbReference>
<evidence type="ECO:0000313" key="13">
    <source>
        <dbReference type="Proteomes" id="UP000284706"/>
    </source>
</evidence>
<feature type="domain" description="NF-X1-type" evidence="11">
    <location>
        <begin position="204"/>
        <end position="223"/>
    </location>
</feature>
<evidence type="ECO:0000256" key="10">
    <source>
        <dbReference type="SAM" id="MobiDB-lite"/>
    </source>
</evidence>
<evidence type="ECO:0000313" key="12">
    <source>
        <dbReference type="EMBL" id="PPQ87085.1"/>
    </source>
</evidence>
<evidence type="ECO:0000256" key="2">
    <source>
        <dbReference type="ARBA" id="ARBA00007269"/>
    </source>
</evidence>
<reference evidence="12 13" key="1">
    <citation type="journal article" date="2018" name="Evol. Lett.">
        <title>Horizontal gene cluster transfer increased hallucinogenic mushroom diversity.</title>
        <authorList>
            <person name="Reynolds H.T."/>
            <person name="Vijayakumar V."/>
            <person name="Gluck-Thaler E."/>
            <person name="Korotkin H.B."/>
            <person name="Matheny P.B."/>
            <person name="Slot J.C."/>
        </authorList>
    </citation>
    <scope>NUCLEOTIDE SEQUENCE [LARGE SCALE GENOMIC DNA]</scope>
    <source>
        <strain evidence="12 13">SRW20</strain>
    </source>
</reference>